<feature type="domain" description="Guanylate kinase-like" evidence="1">
    <location>
        <begin position="2"/>
        <end position="192"/>
    </location>
</feature>
<proteinExistence type="predicted"/>
<dbReference type="Gene3D" id="3.40.50.300">
    <property type="entry name" value="P-loop containing nucleotide triphosphate hydrolases"/>
    <property type="match status" value="1"/>
</dbReference>
<dbReference type="GO" id="GO:0004385">
    <property type="term" value="F:GMP kinase activity"/>
    <property type="evidence" value="ECO:0007669"/>
    <property type="project" value="UniProtKB-EC"/>
</dbReference>
<dbReference type="Pfam" id="PF00625">
    <property type="entry name" value="Guanylate_kin"/>
    <property type="match status" value="1"/>
</dbReference>
<dbReference type="EC" id="2.7.4.8" evidence="2"/>
<name>A0A644TPV4_9ZZZZ</name>
<evidence type="ECO:0000313" key="2">
    <source>
        <dbReference type="EMBL" id="MPL69026.1"/>
    </source>
</evidence>
<sequence length="196" mass="22713">MGKIFCLMGKSSSGKDTIFKLLKADKDLSLKPIIPYTTRPKRENEGHGTDYFFIDQGVLEAYNRQGKIIEQREYQTVNGKWYYATVNDGQIDLARANYLLIGTLSVYNSLQVYFGSNCVVPLYIDVDDATRLERAMNREKQQQQPNYNEMCRRFLADSSDFSTERLLQNSITKWYNNNNLTECINKIKTDILTEIN</sequence>
<dbReference type="InterPro" id="IPR027417">
    <property type="entry name" value="P-loop_NTPase"/>
</dbReference>
<dbReference type="InterPro" id="IPR008145">
    <property type="entry name" value="GK/Ca_channel_bsu"/>
</dbReference>
<dbReference type="EMBL" id="VSSQ01000044">
    <property type="protein sequence ID" value="MPL69026.1"/>
    <property type="molecule type" value="Genomic_DNA"/>
</dbReference>
<dbReference type="AlphaFoldDB" id="A0A644TPV4"/>
<accession>A0A644TPV4</accession>
<dbReference type="SMART" id="SM00072">
    <property type="entry name" value="GuKc"/>
    <property type="match status" value="1"/>
</dbReference>
<dbReference type="SUPFAM" id="SSF52540">
    <property type="entry name" value="P-loop containing nucleoside triphosphate hydrolases"/>
    <property type="match status" value="1"/>
</dbReference>
<dbReference type="InterPro" id="IPR020590">
    <property type="entry name" value="Guanylate_kinase_CS"/>
</dbReference>
<dbReference type="PROSITE" id="PS50052">
    <property type="entry name" value="GUANYLATE_KINASE_2"/>
    <property type="match status" value="1"/>
</dbReference>
<comment type="caution">
    <text evidence="2">The sequence shown here is derived from an EMBL/GenBank/DDBJ whole genome shotgun (WGS) entry which is preliminary data.</text>
</comment>
<protein>
    <submittedName>
        <fullName evidence="2">Guanylate kinase</fullName>
        <ecNumber evidence="2">2.7.4.8</ecNumber>
    </submittedName>
</protein>
<reference evidence="2" key="1">
    <citation type="submission" date="2019-08" db="EMBL/GenBank/DDBJ databases">
        <authorList>
            <person name="Kucharzyk K."/>
            <person name="Murdoch R.W."/>
            <person name="Higgins S."/>
            <person name="Loffler F."/>
        </authorList>
    </citation>
    <scope>NUCLEOTIDE SEQUENCE</scope>
</reference>
<gene>
    <name evidence="2" type="primary">gmk_6</name>
    <name evidence="2" type="ORF">SDC9_14759</name>
</gene>
<keyword evidence="2" id="KW-0808">Transferase</keyword>
<organism evidence="2">
    <name type="scientific">bioreactor metagenome</name>
    <dbReference type="NCBI Taxonomy" id="1076179"/>
    <lineage>
        <taxon>unclassified sequences</taxon>
        <taxon>metagenomes</taxon>
        <taxon>ecological metagenomes</taxon>
    </lineage>
</organism>
<evidence type="ECO:0000259" key="1">
    <source>
        <dbReference type="PROSITE" id="PS50052"/>
    </source>
</evidence>
<dbReference type="InterPro" id="IPR008144">
    <property type="entry name" value="Guanylate_kin-like_dom"/>
</dbReference>
<dbReference type="PROSITE" id="PS00856">
    <property type="entry name" value="GUANYLATE_KINASE_1"/>
    <property type="match status" value="1"/>
</dbReference>
<keyword evidence="2" id="KW-0418">Kinase</keyword>